<dbReference type="EMBL" id="MAMP01000006">
    <property type="protein sequence ID" value="OES46081.1"/>
    <property type="molecule type" value="Genomic_DNA"/>
</dbReference>
<dbReference type="Pfam" id="PF13556">
    <property type="entry name" value="HTH_30"/>
    <property type="match status" value="1"/>
</dbReference>
<evidence type="ECO:0000313" key="4">
    <source>
        <dbReference type="EMBL" id="OES46081.1"/>
    </source>
</evidence>
<dbReference type="STRING" id="1714016.BA724_15955"/>
<evidence type="ECO:0000313" key="5">
    <source>
        <dbReference type="Proteomes" id="UP000095658"/>
    </source>
</evidence>
<comment type="caution">
    <text evidence="4">The sequence shown here is derived from an EMBL/GenBank/DDBJ whole genome shotgun (WGS) entry which is preliminary data.</text>
</comment>
<dbReference type="PANTHER" id="PTHR33744:SF1">
    <property type="entry name" value="DNA-BINDING TRANSCRIPTIONAL ACTIVATOR ADER"/>
    <property type="match status" value="1"/>
</dbReference>
<protein>
    <recommendedName>
        <fullName evidence="6">PucR family transcriptional regulator</fullName>
    </recommendedName>
</protein>
<dbReference type="Proteomes" id="UP000095658">
    <property type="component" value="Unassembled WGS sequence"/>
</dbReference>
<dbReference type="PANTHER" id="PTHR33744">
    <property type="entry name" value="CARBOHYDRATE DIACID REGULATOR"/>
    <property type="match status" value="1"/>
</dbReference>
<evidence type="ECO:0000259" key="3">
    <source>
        <dbReference type="Pfam" id="PF17853"/>
    </source>
</evidence>
<evidence type="ECO:0008006" key="6">
    <source>
        <dbReference type="Google" id="ProtNLM"/>
    </source>
</evidence>
<organism evidence="4 5">
    <name type="scientific">Domibacillus iocasae</name>
    <dbReference type="NCBI Taxonomy" id="1714016"/>
    <lineage>
        <taxon>Bacteria</taxon>
        <taxon>Bacillati</taxon>
        <taxon>Bacillota</taxon>
        <taxon>Bacilli</taxon>
        <taxon>Bacillales</taxon>
        <taxon>Bacillaceae</taxon>
        <taxon>Domibacillus</taxon>
    </lineage>
</organism>
<dbReference type="AlphaFoldDB" id="A0A1E7DSN0"/>
<sequence>MGLNQPLEKILSLNDLNEITDIISGVLKKPVVVENEQFSLLTYSSYYIEQFDQANQQTIFSKSWTTSILKKFMDEGIVDQLKSMSKPFRVKEMKEIGLNQRVVVSTQYKEQILGYIWVQETEPLLTEGELTFLHDVSLHIGKVLHKKKQLARRRDEKKNDFFKKLIHQSYRTDSEMKWEAAQLNIALPSSFIVAVFTLDSIEDETIDDLHETILLFANTLDQPAHVFTDHLQVTVLLGGTSDVLLSSARVLARNVKSQFQDHQLYAGIGNSYSSMTMLRKSYLEALEVCRTAQFLHGNGEVPVEYSRLGILRYLETISDYHFNTHYVNEDLLKIRQKDTDGHSELLRTIDVYLMNNCRIKPTAEGLFIHTNTLKYRLKQIDEVASIDFDDFNTRCQLYIDLQLMKRDLH</sequence>
<dbReference type="Pfam" id="PF17853">
    <property type="entry name" value="GGDEF_2"/>
    <property type="match status" value="1"/>
</dbReference>
<feature type="domain" description="PucR C-terminal helix-turn-helix" evidence="2">
    <location>
        <begin position="345"/>
        <end position="402"/>
    </location>
</feature>
<name>A0A1E7DSN0_9BACI</name>
<evidence type="ECO:0000256" key="1">
    <source>
        <dbReference type="ARBA" id="ARBA00006754"/>
    </source>
</evidence>
<comment type="similarity">
    <text evidence="1">Belongs to the CdaR family.</text>
</comment>
<feature type="domain" description="CdaR GGDEF-like" evidence="3">
    <location>
        <begin position="172"/>
        <end position="290"/>
    </location>
</feature>
<dbReference type="OrthoDB" id="9792148at2"/>
<accession>A0A1E7DSN0</accession>
<dbReference type="InterPro" id="IPR041522">
    <property type="entry name" value="CdaR_GGDEF"/>
</dbReference>
<evidence type="ECO:0000259" key="2">
    <source>
        <dbReference type="Pfam" id="PF13556"/>
    </source>
</evidence>
<reference evidence="4 5" key="1">
    <citation type="submission" date="2016-06" db="EMBL/GenBank/DDBJ databases">
        <title>Domibacillus iocasae genome sequencing.</title>
        <authorList>
            <person name="Verma A."/>
            <person name="Pal Y."/>
            <person name="Ojha A.K."/>
            <person name="Krishnamurthi S."/>
        </authorList>
    </citation>
    <scope>NUCLEOTIDE SEQUENCE [LARGE SCALE GENOMIC DNA]</scope>
    <source>
        <strain evidence="4 5">DSM 29979</strain>
    </source>
</reference>
<dbReference type="InterPro" id="IPR051448">
    <property type="entry name" value="CdaR-like_regulators"/>
</dbReference>
<gene>
    <name evidence="4" type="ORF">BA724_15955</name>
</gene>
<dbReference type="InterPro" id="IPR025736">
    <property type="entry name" value="PucR_C-HTH_dom"/>
</dbReference>
<dbReference type="InterPro" id="IPR042070">
    <property type="entry name" value="PucR_C-HTH_sf"/>
</dbReference>
<proteinExistence type="inferred from homology"/>
<dbReference type="Gene3D" id="1.10.10.2840">
    <property type="entry name" value="PucR C-terminal helix-turn-helix domain"/>
    <property type="match status" value="1"/>
</dbReference>
<keyword evidence="5" id="KW-1185">Reference proteome</keyword>
<dbReference type="RefSeq" id="WP_069937239.1">
    <property type="nucleotide sequence ID" value="NZ_MAMP01000006.1"/>
</dbReference>